<dbReference type="Proteomes" id="UP000290218">
    <property type="component" value="Unassembled WGS sequence"/>
</dbReference>
<dbReference type="InterPro" id="IPR012334">
    <property type="entry name" value="Pectin_lyas_fold"/>
</dbReference>
<dbReference type="InterPro" id="IPR013783">
    <property type="entry name" value="Ig-like_fold"/>
</dbReference>
<dbReference type="SUPFAM" id="SSF49265">
    <property type="entry name" value="Fibronectin type III"/>
    <property type="match status" value="1"/>
</dbReference>
<evidence type="ECO:0000259" key="3">
    <source>
        <dbReference type="PROSITE" id="PS50853"/>
    </source>
</evidence>
<evidence type="ECO:0000313" key="5">
    <source>
        <dbReference type="Proteomes" id="UP000290218"/>
    </source>
</evidence>
<organism evidence="4 5">
    <name type="scientific">Oleiharenicola lentus</name>
    <dbReference type="NCBI Taxonomy" id="2508720"/>
    <lineage>
        <taxon>Bacteria</taxon>
        <taxon>Pseudomonadati</taxon>
        <taxon>Verrucomicrobiota</taxon>
        <taxon>Opitutia</taxon>
        <taxon>Opitutales</taxon>
        <taxon>Opitutaceae</taxon>
        <taxon>Oleiharenicola</taxon>
    </lineage>
</organism>
<feature type="compositionally biased region" description="Gly residues" evidence="1">
    <location>
        <begin position="645"/>
        <end position="654"/>
    </location>
</feature>
<accession>A0A4Q1CBE2</accession>
<dbReference type="CDD" id="cd00063">
    <property type="entry name" value="FN3"/>
    <property type="match status" value="1"/>
</dbReference>
<sequence length="687" mass="72271">MKHFSSLFLALSTLLAPASAQLISYDWPDATGQAKLSDRYDVYVRLGNGPEQKVEVLMSEAIYAGDFRATELQGRTFSFVNVSYNPAAGSVLTFRVVKKFGTDATSITLSPRSYGYTPTSTSGTETTFTVNAANRYLSVNFIAADNQTSPNLWIKHMLGIFVDPTETGQPGRTDAGVVVYGPTVSPASLAAASTIFFPAGYHNLKNYAGGTGLISSDGVLALQNGQALYLEGGAFVEGILTRQAQSNSNQKIFGRGLLTGRQYTWHGTPGFSGTDYGQLVLIGNNNATVEGVTMMESPEHGIVGNRATIKNLKFLGWHSNNDAVRVGSGSEISHSFLRAVDDHFYNFDIWVHDCVLWAGHNGAILTYGWGGDGGNTYNSGSSLLENIDIIHPEWIGLGNNNGLVAAQIGLDYRPFGYGGNTLTILQNIRIEGTIPGLVNLKPRSSSNGVPGAQQVPLANVGYLGDLLLSNITVDAQFGKGRIRGQTNAASNGTATFRVKNVELNNVTIGGTTITDANKATYLDIETTTTTDIRFGTAATLPSAPGGLAVGTATASSITLSWTDNASNETAYRVQRSPASAGPWTDLTDLAANATGTTVTGLNDSTTYYFRVAALNTFGLSDYAGPVSGSTTATTPTLPPPSPPTTGGGGGGGGGAPSVWFLSTLSLLALRRVSQSRRTTSLIPPGTT</sequence>
<dbReference type="Gene3D" id="2.160.20.10">
    <property type="entry name" value="Single-stranded right-handed beta-helix, Pectin lyase-like"/>
    <property type="match status" value="1"/>
</dbReference>
<dbReference type="AlphaFoldDB" id="A0A4Q1CBE2"/>
<dbReference type="OrthoDB" id="179074at2"/>
<comment type="caution">
    <text evidence="4">The sequence shown here is derived from an EMBL/GenBank/DDBJ whole genome shotgun (WGS) entry which is preliminary data.</text>
</comment>
<evidence type="ECO:0000313" key="4">
    <source>
        <dbReference type="EMBL" id="RXK56394.1"/>
    </source>
</evidence>
<dbReference type="EMBL" id="SDHX01000001">
    <property type="protein sequence ID" value="RXK56394.1"/>
    <property type="molecule type" value="Genomic_DNA"/>
</dbReference>
<dbReference type="Pfam" id="PF00041">
    <property type="entry name" value="fn3"/>
    <property type="match status" value="1"/>
</dbReference>
<proteinExistence type="predicted"/>
<dbReference type="PROSITE" id="PS50853">
    <property type="entry name" value="FN3"/>
    <property type="match status" value="1"/>
</dbReference>
<dbReference type="RefSeq" id="WP_129047763.1">
    <property type="nucleotide sequence ID" value="NZ_SDHX01000001.1"/>
</dbReference>
<evidence type="ECO:0000256" key="1">
    <source>
        <dbReference type="SAM" id="MobiDB-lite"/>
    </source>
</evidence>
<dbReference type="InterPro" id="IPR003961">
    <property type="entry name" value="FN3_dom"/>
</dbReference>
<dbReference type="InterPro" id="IPR011050">
    <property type="entry name" value="Pectin_lyase_fold/virulence"/>
</dbReference>
<gene>
    <name evidence="4" type="ORF">ESB00_11145</name>
</gene>
<name>A0A4Q1CBE2_9BACT</name>
<feature type="region of interest" description="Disordered" evidence="1">
    <location>
        <begin position="627"/>
        <end position="654"/>
    </location>
</feature>
<dbReference type="SMART" id="SM00060">
    <property type="entry name" value="FN3"/>
    <property type="match status" value="1"/>
</dbReference>
<feature type="chain" id="PRO_5020728154" description="Fibronectin type-III domain-containing protein" evidence="2">
    <location>
        <begin position="21"/>
        <end position="687"/>
    </location>
</feature>
<keyword evidence="5" id="KW-1185">Reference proteome</keyword>
<evidence type="ECO:0000256" key="2">
    <source>
        <dbReference type="SAM" id="SignalP"/>
    </source>
</evidence>
<reference evidence="4 5" key="1">
    <citation type="submission" date="2019-01" db="EMBL/GenBank/DDBJ databases">
        <title>Lacunisphaera sp. strain TWA-58.</title>
        <authorList>
            <person name="Chen W.-M."/>
        </authorList>
    </citation>
    <scope>NUCLEOTIDE SEQUENCE [LARGE SCALE GENOMIC DNA]</scope>
    <source>
        <strain evidence="4 5">TWA-58</strain>
    </source>
</reference>
<dbReference type="Gene3D" id="2.60.40.10">
    <property type="entry name" value="Immunoglobulins"/>
    <property type="match status" value="1"/>
</dbReference>
<keyword evidence="2" id="KW-0732">Signal</keyword>
<feature type="domain" description="Fibronectin type-III" evidence="3">
    <location>
        <begin position="543"/>
        <end position="639"/>
    </location>
</feature>
<protein>
    <recommendedName>
        <fullName evidence="3">Fibronectin type-III domain-containing protein</fullName>
    </recommendedName>
</protein>
<dbReference type="SUPFAM" id="SSF51126">
    <property type="entry name" value="Pectin lyase-like"/>
    <property type="match status" value="1"/>
</dbReference>
<dbReference type="InterPro" id="IPR036116">
    <property type="entry name" value="FN3_sf"/>
</dbReference>
<feature type="signal peptide" evidence="2">
    <location>
        <begin position="1"/>
        <end position="20"/>
    </location>
</feature>